<comment type="subunit">
    <text evidence="11">This enzyme consists of two polypeptide chains, which are synthesized in precursor form from a single polypeptide.</text>
</comment>
<evidence type="ECO:0000313" key="14">
    <source>
        <dbReference type="EMBL" id="ORJ26895.1"/>
    </source>
</evidence>
<protein>
    <recommendedName>
        <fullName evidence="11">Glutathione hydrolase proenzyme</fullName>
        <ecNumber evidence="11">2.3.2.2</ecNumber>
        <ecNumber evidence="11">3.4.19.13</ecNumber>
    </recommendedName>
    <component>
        <recommendedName>
            <fullName evidence="11">Glutathione hydrolase large chain</fullName>
        </recommendedName>
    </component>
    <component>
        <recommendedName>
            <fullName evidence="11">Glutathione hydrolase small chain</fullName>
        </recommendedName>
    </component>
</protein>
<keyword evidence="13" id="KW-0732">Signal</keyword>
<feature type="compositionally biased region" description="Basic and acidic residues" evidence="12">
    <location>
        <begin position="372"/>
        <end position="385"/>
    </location>
</feature>
<feature type="binding site" evidence="10">
    <location>
        <begin position="450"/>
        <end position="451"/>
    </location>
    <ligand>
        <name>L-glutamate</name>
        <dbReference type="ChEBI" id="CHEBI:29985"/>
    </ligand>
</feature>
<dbReference type="Proteomes" id="UP000192536">
    <property type="component" value="Unassembled WGS sequence"/>
</dbReference>
<evidence type="ECO:0000256" key="11">
    <source>
        <dbReference type="RuleBase" id="RU368036"/>
    </source>
</evidence>
<evidence type="ECO:0000256" key="1">
    <source>
        <dbReference type="ARBA" id="ARBA00001049"/>
    </source>
</evidence>
<evidence type="ECO:0000256" key="9">
    <source>
        <dbReference type="PIRSR" id="PIRSR600101-1"/>
    </source>
</evidence>
<reference evidence="14 15" key="1">
    <citation type="journal article" date="2017" name="Int. J. Syst. Evol. Microbiol.">
        <title>Rouxiella badensis sp. nov. and Rouxiella silvae sp. nov. isolated from peat bog soil in Germany and emendation of the genus description.</title>
        <authorList>
            <person name="Le Fleche-Mateos A."/>
            <person name="Kugler J.H."/>
            <person name="Hansen S.H."/>
            <person name="Syldatk C."/>
            <person name="Hausmann R."/>
            <person name="Lomprez F."/>
            <person name="Vandenbogaert M."/>
            <person name="Manuguerra J.C."/>
            <person name="Grimont P.A."/>
        </authorList>
    </citation>
    <scope>NUCLEOTIDE SEQUENCE [LARGE SCALE GENOMIC DNA]</scope>
    <source>
        <strain evidence="14 15">DSM 100043</strain>
    </source>
</reference>
<feature type="binding site" evidence="10">
    <location>
        <position position="103"/>
    </location>
    <ligand>
        <name>L-glutamate</name>
        <dbReference type="ChEBI" id="CHEBI:29985"/>
    </ligand>
</feature>
<dbReference type="InterPro" id="IPR043137">
    <property type="entry name" value="GGT_ssub_C"/>
</dbReference>
<organism evidence="14 15">
    <name type="scientific">Rouxiella badensis</name>
    <dbReference type="NCBI Taxonomy" id="1646377"/>
    <lineage>
        <taxon>Bacteria</taxon>
        <taxon>Pseudomonadati</taxon>
        <taxon>Pseudomonadota</taxon>
        <taxon>Gammaproteobacteria</taxon>
        <taxon>Enterobacterales</taxon>
        <taxon>Yersiniaceae</taxon>
        <taxon>Rouxiella</taxon>
    </lineage>
</organism>
<evidence type="ECO:0000256" key="2">
    <source>
        <dbReference type="ARBA" id="ARBA00001089"/>
    </source>
</evidence>
<evidence type="ECO:0000256" key="6">
    <source>
        <dbReference type="ARBA" id="ARBA00023145"/>
    </source>
</evidence>
<evidence type="ECO:0000256" key="3">
    <source>
        <dbReference type="ARBA" id="ARBA00009381"/>
    </source>
</evidence>
<comment type="pathway">
    <text evidence="11">Sulfur metabolism; glutathione metabolism.</text>
</comment>
<keyword evidence="15" id="KW-1185">Reference proteome</keyword>
<dbReference type="InterPro" id="IPR055262">
    <property type="entry name" value="GGT_CS"/>
</dbReference>
<dbReference type="InterPro" id="IPR000101">
    <property type="entry name" value="GGT_peptidase"/>
</dbReference>
<evidence type="ECO:0000256" key="8">
    <source>
        <dbReference type="ARBA" id="ARBA00047417"/>
    </source>
</evidence>
<dbReference type="Gene3D" id="1.10.246.130">
    <property type="match status" value="1"/>
</dbReference>
<keyword evidence="11" id="KW-0317">Glutathione biosynthesis</keyword>
<dbReference type="SUPFAM" id="SSF56235">
    <property type="entry name" value="N-terminal nucleophile aminohydrolases (Ntn hydrolases)"/>
    <property type="match status" value="1"/>
</dbReference>
<feature type="binding site" evidence="10">
    <location>
        <position position="421"/>
    </location>
    <ligand>
        <name>L-glutamate</name>
        <dbReference type="ChEBI" id="CHEBI:29985"/>
    </ligand>
</feature>
<evidence type="ECO:0000256" key="4">
    <source>
        <dbReference type="ARBA" id="ARBA00022679"/>
    </source>
</evidence>
<proteinExistence type="inferred from homology"/>
<evidence type="ECO:0000256" key="12">
    <source>
        <dbReference type="SAM" id="MobiDB-lite"/>
    </source>
</evidence>
<evidence type="ECO:0000256" key="5">
    <source>
        <dbReference type="ARBA" id="ARBA00022801"/>
    </source>
</evidence>
<gene>
    <name evidence="14" type="ORF">BS640_03980</name>
</gene>
<dbReference type="PANTHER" id="PTHR43199">
    <property type="entry name" value="GLUTATHIONE HYDROLASE"/>
    <property type="match status" value="1"/>
</dbReference>
<dbReference type="PRINTS" id="PR01210">
    <property type="entry name" value="GGTRANSPTASE"/>
</dbReference>
<dbReference type="GO" id="GO:0103068">
    <property type="term" value="F:leukotriene C4 gamma-glutamyl transferase activity"/>
    <property type="evidence" value="ECO:0007669"/>
    <property type="project" value="UniProtKB-EC"/>
</dbReference>
<dbReference type="EMBL" id="MRWE01000004">
    <property type="protein sequence ID" value="ORJ26895.1"/>
    <property type="molecule type" value="Genomic_DNA"/>
</dbReference>
<dbReference type="InterPro" id="IPR051792">
    <property type="entry name" value="GGT_bact"/>
</dbReference>
<dbReference type="RefSeq" id="WP_017489838.1">
    <property type="nucleotide sequence ID" value="NZ_CP049603.1"/>
</dbReference>
<dbReference type="GO" id="GO:0036374">
    <property type="term" value="F:glutathione hydrolase activity"/>
    <property type="evidence" value="ECO:0007669"/>
    <property type="project" value="UniProtKB-UniRule"/>
</dbReference>
<feature type="signal peptide" evidence="13">
    <location>
        <begin position="1"/>
        <end position="27"/>
    </location>
</feature>
<dbReference type="AlphaFoldDB" id="A0A1X0WJF0"/>
<dbReference type="InterPro" id="IPR029055">
    <property type="entry name" value="Ntn_hydrolases_N"/>
</dbReference>
<keyword evidence="5 11" id="KW-0378">Hydrolase</keyword>
<dbReference type="NCBIfam" id="TIGR00066">
    <property type="entry name" value="g_glut_trans"/>
    <property type="match status" value="1"/>
</dbReference>
<comment type="catalytic activity">
    <reaction evidence="2 11">
        <text>glutathione + H2O = L-cysteinylglycine + L-glutamate</text>
        <dbReference type="Rhea" id="RHEA:28807"/>
        <dbReference type="ChEBI" id="CHEBI:15377"/>
        <dbReference type="ChEBI" id="CHEBI:29985"/>
        <dbReference type="ChEBI" id="CHEBI:57925"/>
        <dbReference type="ChEBI" id="CHEBI:61694"/>
        <dbReference type="EC" id="3.4.19.13"/>
    </reaction>
</comment>
<dbReference type="STRING" id="1646377.BS640_03980"/>
<evidence type="ECO:0000256" key="10">
    <source>
        <dbReference type="PIRSR" id="PIRSR600101-2"/>
    </source>
</evidence>
<dbReference type="GO" id="GO:0006751">
    <property type="term" value="P:glutathione catabolic process"/>
    <property type="evidence" value="ECO:0007669"/>
    <property type="project" value="UniProtKB-UniRule"/>
</dbReference>
<comment type="caution">
    <text evidence="14">The sequence shown here is derived from an EMBL/GenBank/DDBJ whole genome shotgun (WGS) entry which is preliminary data.</text>
</comment>
<name>A0A1X0WJF0_9GAMM</name>
<comment type="similarity">
    <text evidence="3 11">Belongs to the gamma-glutamyltransferase family.</text>
</comment>
<dbReference type="Pfam" id="PF01019">
    <property type="entry name" value="G_glu_transpept"/>
    <property type="match status" value="1"/>
</dbReference>
<keyword evidence="4 11" id="KW-0808">Transferase</keyword>
<dbReference type="PANTHER" id="PTHR43199:SF1">
    <property type="entry name" value="GLUTATHIONE HYDROLASE PROENZYME"/>
    <property type="match status" value="1"/>
</dbReference>
<keyword evidence="7 11" id="KW-0012">Acyltransferase</keyword>
<comment type="PTM">
    <text evidence="11">Cleaved by autocatalysis into a large and a small subunit.</text>
</comment>
<evidence type="ECO:0000256" key="13">
    <source>
        <dbReference type="SAM" id="SignalP"/>
    </source>
</evidence>
<dbReference type="UniPathway" id="UPA00204"/>
<feature type="active site" description="Nucleophile" evidence="9">
    <location>
        <position position="379"/>
    </location>
</feature>
<evidence type="ECO:0000256" key="7">
    <source>
        <dbReference type="ARBA" id="ARBA00023315"/>
    </source>
</evidence>
<comment type="catalytic activity">
    <reaction evidence="1 11">
        <text>an S-substituted glutathione + H2O = an S-substituted L-cysteinylglycine + L-glutamate</text>
        <dbReference type="Rhea" id="RHEA:59468"/>
        <dbReference type="ChEBI" id="CHEBI:15377"/>
        <dbReference type="ChEBI" id="CHEBI:29985"/>
        <dbReference type="ChEBI" id="CHEBI:90779"/>
        <dbReference type="ChEBI" id="CHEBI:143103"/>
        <dbReference type="EC" id="3.4.19.13"/>
    </reaction>
</comment>
<dbReference type="InterPro" id="IPR043138">
    <property type="entry name" value="GGT_lsub"/>
</dbReference>
<feature type="binding site" evidence="10">
    <location>
        <begin position="397"/>
        <end position="399"/>
    </location>
    <ligand>
        <name>L-glutamate</name>
        <dbReference type="ChEBI" id="CHEBI:29985"/>
    </ligand>
</feature>
<dbReference type="EC" id="3.4.19.13" evidence="11"/>
<dbReference type="PROSITE" id="PS00462">
    <property type="entry name" value="G_GLU_TRANSPEPTIDASE"/>
    <property type="match status" value="1"/>
</dbReference>
<comment type="catalytic activity">
    <reaction evidence="8 11">
        <text>an N-terminal (5-L-glutamyl)-[peptide] + an alpha-amino acid = 5-L-glutamyl amino acid + an N-terminal L-alpha-aminoacyl-[peptide]</text>
        <dbReference type="Rhea" id="RHEA:23904"/>
        <dbReference type="Rhea" id="RHEA-COMP:9780"/>
        <dbReference type="Rhea" id="RHEA-COMP:9795"/>
        <dbReference type="ChEBI" id="CHEBI:77644"/>
        <dbReference type="ChEBI" id="CHEBI:78597"/>
        <dbReference type="ChEBI" id="CHEBI:78599"/>
        <dbReference type="ChEBI" id="CHEBI:78608"/>
        <dbReference type="EC" id="2.3.2.2"/>
    </reaction>
</comment>
<feature type="chain" id="PRO_5010879919" description="Glutathione hydrolase proenzyme" evidence="13">
    <location>
        <begin position="28"/>
        <end position="591"/>
    </location>
</feature>
<feature type="binding site" evidence="10">
    <location>
        <position position="472"/>
    </location>
    <ligand>
        <name>L-glutamate</name>
        <dbReference type="ChEBI" id="CHEBI:29985"/>
    </ligand>
</feature>
<accession>A0A1X0WJF0</accession>
<sequence>MSLKHWARPLAVPLTVGALLVSGALHAASAPAVEAKNGMVVTSQYLASQVGVDILKKGGNAIDAAVAVGYAEAVVNPCCGNIGGGGFMTVHLADGKDTFINFREMAPAAASANMYLDAQGNIKKGASLYGYLAVGVPGTVMGLDHAQREYGKLTRAQVMAPAIKLARQGFVLTRADTDILDTKTAKFKDQPDVAKIFLRKDGTPLQPGDRLVQKDLANTLEAISKRGPDAFYKGKIPAAVEAASKKGGGIITAADFANYKVTETAPVTCSYRGYKFVSAPPPSSGGVTLCETLNILEGYDLKSMGFNSAASIHYLTEAMRHAYMDRNTFLGDPAFVKNPVDRLLSKSYAADIRKKIEADKATPSSQVQPGMEPHEKPETTHYSIVDKDGNAVSTTYTINGLFGSIEIAPGTGFFLNDEMDDFTSKVGEKNMYGLVQGSKNAIAPGKRPLSSMSPSLITKDGKTFMVLGSPGGSRIITITLETALNVIDYGMPPQEAVNAPRIHHQWLPDEVYYEQRGVSADSLNLLQKMGYKMVEQTPWGAAELIMVGLPGAAGVTPQSSGNDAAVSGKVREGYLYGANDVRRPAGAAIGY</sequence>
<keyword evidence="6 11" id="KW-0865">Zymogen</keyword>
<dbReference type="EC" id="2.3.2.2" evidence="11"/>
<evidence type="ECO:0000313" key="15">
    <source>
        <dbReference type="Proteomes" id="UP000192536"/>
    </source>
</evidence>
<dbReference type="GO" id="GO:0006750">
    <property type="term" value="P:glutathione biosynthetic process"/>
    <property type="evidence" value="ECO:0007669"/>
    <property type="project" value="UniProtKB-KW"/>
</dbReference>
<dbReference type="Gene3D" id="3.60.20.40">
    <property type="match status" value="1"/>
</dbReference>
<feature type="region of interest" description="Disordered" evidence="12">
    <location>
        <begin position="359"/>
        <end position="385"/>
    </location>
</feature>